<dbReference type="InterPro" id="IPR011009">
    <property type="entry name" value="Kinase-like_dom_sf"/>
</dbReference>
<feature type="compositionally biased region" description="Acidic residues" evidence="1">
    <location>
        <begin position="1"/>
        <end position="23"/>
    </location>
</feature>
<dbReference type="PANTHER" id="PTHR21310">
    <property type="entry name" value="AMINOGLYCOSIDE PHOSPHOTRANSFERASE-RELATED-RELATED"/>
    <property type="match status" value="1"/>
</dbReference>
<dbReference type="Proteomes" id="UP000467700">
    <property type="component" value="Unassembled WGS sequence"/>
</dbReference>
<evidence type="ECO:0000313" key="3">
    <source>
        <dbReference type="Proteomes" id="UP000467700"/>
    </source>
</evidence>
<dbReference type="EMBL" id="CACVBS010000058">
    <property type="protein sequence ID" value="CAA7267309.1"/>
    <property type="molecule type" value="Genomic_DNA"/>
</dbReference>
<feature type="region of interest" description="Disordered" evidence="1">
    <location>
        <begin position="1"/>
        <end position="35"/>
    </location>
</feature>
<evidence type="ECO:0008006" key="4">
    <source>
        <dbReference type="Google" id="ProtNLM"/>
    </source>
</evidence>
<evidence type="ECO:0000256" key="1">
    <source>
        <dbReference type="SAM" id="MobiDB-lite"/>
    </source>
</evidence>
<organism evidence="2 3">
    <name type="scientific">Cyclocybe aegerita</name>
    <name type="common">Black poplar mushroom</name>
    <name type="synonym">Agrocybe aegerita</name>
    <dbReference type="NCBI Taxonomy" id="1973307"/>
    <lineage>
        <taxon>Eukaryota</taxon>
        <taxon>Fungi</taxon>
        <taxon>Dikarya</taxon>
        <taxon>Basidiomycota</taxon>
        <taxon>Agaricomycotina</taxon>
        <taxon>Agaricomycetes</taxon>
        <taxon>Agaricomycetidae</taxon>
        <taxon>Agaricales</taxon>
        <taxon>Agaricineae</taxon>
        <taxon>Bolbitiaceae</taxon>
        <taxon>Cyclocybe</taxon>
    </lineage>
</organism>
<dbReference type="InterPro" id="IPR041078">
    <property type="entry name" value="Plavaka"/>
</dbReference>
<evidence type="ECO:0000313" key="2">
    <source>
        <dbReference type="EMBL" id="CAA7267309.1"/>
    </source>
</evidence>
<accession>A0A8S0VSK3</accession>
<proteinExistence type="predicted"/>
<gene>
    <name evidence="2" type="ORF">AAE3_LOCUS9524</name>
</gene>
<feature type="region of interest" description="Disordered" evidence="1">
    <location>
        <begin position="107"/>
        <end position="130"/>
    </location>
</feature>
<dbReference type="SUPFAM" id="SSF56112">
    <property type="entry name" value="Protein kinase-like (PK-like)"/>
    <property type="match status" value="1"/>
</dbReference>
<dbReference type="PANTHER" id="PTHR21310:SF13">
    <property type="entry name" value="AMINOGLYCOSIDE PHOSPHOTRANSFERASE DOMAIN-CONTAINING PROTEIN"/>
    <property type="match status" value="1"/>
</dbReference>
<sequence length="1345" mass="152269">MWFMEETLDALDEDPTDSLEQEDIPSAPVDPWAEYDPLDDPDLDFSYLEEALNEFHFIPEIQPIGAQGPGPQTAANRAKAARFVLDDLDDKRVTDIDLLAGRIVRKAQPSSQQADKDGDIQMSDPSNAPDPQFLPFTSELDWRIAQWAVRDGPGNNAFDRLLAIPRVVDKLGLSYRNIRALHKKLDSMPDKAGEWQTKHLRFKDRPDETFTIRHRDPVEAIKSLWKDPELSPEMIFQPCKTYTDDTREDQIFSEMWTGRWWNAVQSKLPEGGTLAPVIVSTDKTQLTQFTGGKSAYPHACVLIAYLSVDKLDRTRLSEQDHRSKVQRIFHESMPIVLEPLINAGQTGVLMDSSNGDTRRVFPILSCYVADYPEQCLVTCSKYGTCCKCKAKAMELQDPEPAEARTPAWTKSVMEEAKSQAGGNPQAFHTHCMALDIAGGVFRPFWDGFPLCNINRAITPDVLHQLYQGVFKHLVSWCQLILPKGELDRRIRCLPPSFGVRHFKNGISALSQISGSERKNMAKILLACLVGSIPSAVTKAITALLDFIYIAQYPTHNNSTLEYLQNAIEEFHEHRDYFIQLGLRKDFNIPKFHSLLHYIDTIKDFGTTDNYNTEMFERLHIDFAKHGWQATNLCDEFPQMIRWLACQEKVAGFESLLKSAGTPIAPVKPHNQRPKTIAKYPNFPGRSLSDVQQKHHAPSFDHHLRIYLNAKSPDRLSARNLTDTALPFSKVNVYNMFHFAPSSLHDDDDKKDVIKAIGSSSNMPNGQFDTVVVIVSKTAHATGIKGTRVGRLRVIFTLPQKFDTRLGPKELPSYWPTEPLAYVEWYSPQAANASAANGMMYRIKKLEPDTAGHIPGAVVPLSHIRQSLYNSKSLKIAPLCPHTDQLAMTVPASPSNNIHDHYSPHLERTLHAINWTALAALAVNIYQASTFTWGKQLHGASNLEQGTDEKEMELSRLAMESEGATMEYVSSHSRIPLPHVIAHNSSSDGGGVGSPYMIMSKVDRTPLCSVWNEMQDEQCEVVLRQVVDIILQLLSLRFDRIGAIFKGEGGTDHLPWTILPLTKIDGDEVWTIWPEGVDKTFTSAFDYWIAYATCNIKRIDRKNFGGRKDYEYVHAWLHHSLIPSLYNTSLDTKGFPINHCNFHSQNILVVDINTPSPRITAVLDWDSSSTAPTSSFAKYPLFIIDHPFWEDDHLLKPRNKQDQAMFNRLMREAEGKLDPDGGLPLTWAFEVSHGVYLFEQLVSFPYWMGAQLFYPFFEYFFGEKETDKEPFSWMYYSTMTNGPLKDKADQFKNETIVHQEAVETLGEDSVGKMTRSQFKALALQNLNKFPSGGEVKKWLDSKYMTK</sequence>
<protein>
    <recommendedName>
        <fullName evidence="4">Aminoglycoside phosphotransferase domain-containing protein</fullName>
    </recommendedName>
</protein>
<reference evidence="2 3" key="1">
    <citation type="submission" date="2020-01" db="EMBL/GenBank/DDBJ databases">
        <authorList>
            <person name="Gupta K D."/>
        </authorList>
    </citation>
    <scope>NUCLEOTIDE SEQUENCE [LARGE SCALE GENOMIC DNA]</scope>
</reference>
<comment type="caution">
    <text evidence="2">The sequence shown here is derived from an EMBL/GenBank/DDBJ whole genome shotgun (WGS) entry which is preliminary data.</text>
</comment>
<keyword evidence="3" id="KW-1185">Reference proteome</keyword>
<dbReference type="Pfam" id="PF18759">
    <property type="entry name" value="Plavaka"/>
    <property type="match status" value="2"/>
</dbReference>
<dbReference type="OrthoDB" id="2418900at2759"/>
<dbReference type="InterPro" id="IPR051678">
    <property type="entry name" value="AGP_Transferase"/>
</dbReference>
<name>A0A8S0VSK3_CYCAE</name>